<name>A0A833N371_9HYPH</name>
<organism evidence="1 2">
    <name type="scientific">Methylorubrum populi</name>
    <dbReference type="NCBI Taxonomy" id="223967"/>
    <lineage>
        <taxon>Bacteria</taxon>
        <taxon>Pseudomonadati</taxon>
        <taxon>Pseudomonadota</taxon>
        <taxon>Alphaproteobacteria</taxon>
        <taxon>Hyphomicrobiales</taxon>
        <taxon>Methylobacteriaceae</taxon>
        <taxon>Methylorubrum</taxon>
    </lineage>
</organism>
<accession>A0A833N371</accession>
<reference evidence="1 2" key="1">
    <citation type="submission" date="2019-10" db="EMBL/GenBank/DDBJ databases">
        <title>Draft Genome Sequence of the Caffeine Degrading Methylotroph Methylorubrum populi PINKEL.</title>
        <authorList>
            <person name="Dawson S.C."/>
            <person name="Zhang X."/>
            <person name="Wright M.E."/>
            <person name="Sharma G."/>
            <person name="Langner J.T."/>
            <person name="Ditty J.L."/>
            <person name="Subuyuj G.A."/>
        </authorList>
    </citation>
    <scope>NUCLEOTIDE SEQUENCE [LARGE SCALE GENOMIC DNA]</scope>
    <source>
        <strain evidence="1 2">Pinkel</strain>
    </source>
</reference>
<evidence type="ECO:0000313" key="2">
    <source>
        <dbReference type="Proteomes" id="UP000469949"/>
    </source>
</evidence>
<dbReference type="Proteomes" id="UP000469949">
    <property type="component" value="Unassembled WGS sequence"/>
</dbReference>
<dbReference type="AlphaFoldDB" id="A0A833N371"/>
<gene>
    <name evidence="1" type="ORF">F8B43_1885</name>
</gene>
<proteinExistence type="predicted"/>
<comment type="caution">
    <text evidence="1">The sequence shown here is derived from an EMBL/GenBank/DDBJ whole genome shotgun (WGS) entry which is preliminary data.</text>
</comment>
<evidence type="ECO:0000313" key="1">
    <source>
        <dbReference type="EMBL" id="KAB7785384.1"/>
    </source>
</evidence>
<protein>
    <submittedName>
        <fullName evidence="1">Uncharacterized protein</fullName>
    </submittedName>
</protein>
<dbReference type="EMBL" id="WEKV01000009">
    <property type="protein sequence ID" value="KAB7785384.1"/>
    <property type="molecule type" value="Genomic_DNA"/>
</dbReference>
<sequence>MPDANPTVGELFKAKAITDEQVNAAVEAYLADPDTAVHPIADGYSLDLAAAVAGHGWASQVIANPESSPGLKRGAIRTAILLARAQKA</sequence>
<dbReference type="RefSeq" id="WP_152276786.1">
    <property type="nucleotide sequence ID" value="NZ_WEKV01000009.1"/>
</dbReference>